<dbReference type="GO" id="GO:0008033">
    <property type="term" value="P:tRNA processing"/>
    <property type="evidence" value="ECO:0007669"/>
    <property type="project" value="UniProtKB-KW"/>
</dbReference>
<evidence type="ECO:0000256" key="3">
    <source>
        <dbReference type="ARBA" id="ARBA00022833"/>
    </source>
</evidence>
<dbReference type="PANTHER" id="PTHR14742:SF0">
    <property type="entry name" value="RIBONUCLEASE P PROTEIN SUBUNIT P21"/>
    <property type="match status" value="1"/>
</dbReference>
<evidence type="ECO:0000256" key="2">
    <source>
        <dbReference type="ARBA" id="ARBA00022723"/>
    </source>
</evidence>
<keyword evidence="1" id="KW-0819">tRNA processing</keyword>
<sequence length="131" mass="15357">MGKNTRKNKHFQVQKKDVFQRLNFLFQAAHLALKNDPPQKELARHYAQTMKSLAQKNCLRLSPHVKRNLCKKCMMILMPGITSKVRPKSGKKHELVVHCTECHTRRTSYCYPDYVLWHDKPENIAEIITLS</sequence>
<dbReference type="PANTHER" id="PTHR14742">
    <property type="entry name" value="RIBONUCLEASE P SUBUNIT P21"/>
    <property type="match status" value="1"/>
</dbReference>
<keyword evidence="2" id="KW-0479">Metal-binding</keyword>
<protein>
    <submittedName>
        <fullName evidence="5">Ribonuclease P protein subunit p21</fullName>
    </submittedName>
</protein>
<reference evidence="5" key="1">
    <citation type="submission" date="2020-04" db="EMBL/GenBank/DDBJ databases">
        <authorList>
            <person name="Neveu A P."/>
        </authorList>
    </citation>
    <scope>NUCLEOTIDE SEQUENCE</scope>
    <source>
        <tissue evidence="5">Whole embryo</tissue>
    </source>
</reference>
<gene>
    <name evidence="5" type="primary">Rpp21</name>
</gene>
<dbReference type="Pfam" id="PF04032">
    <property type="entry name" value="Rpr2"/>
    <property type="match status" value="1"/>
</dbReference>
<dbReference type="AlphaFoldDB" id="A0A6F9DRT1"/>
<keyword evidence="3" id="KW-0862">Zinc</keyword>
<evidence type="ECO:0000313" key="5">
    <source>
        <dbReference type="EMBL" id="CAB3265740.1"/>
    </source>
</evidence>
<evidence type="ECO:0000256" key="4">
    <source>
        <dbReference type="ARBA" id="ARBA00038402"/>
    </source>
</evidence>
<comment type="similarity">
    <text evidence="4">Belongs to the eukaryotic/archaeal RNase P protein component 4 family.</text>
</comment>
<dbReference type="Gene3D" id="6.20.50.20">
    <property type="match status" value="1"/>
</dbReference>
<dbReference type="InterPro" id="IPR007175">
    <property type="entry name" value="Rpr2/Snm1/Rpp21"/>
</dbReference>
<dbReference type="EMBL" id="LR789878">
    <property type="protein sequence ID" value="CAB3265740.1"/>
    <property type="molecule type" value="mRNA"/>
</dbReference>
<accession>A0A6F9DRT1</accession>
<evidence type="ECO:0000256" key="1">
    <source>
        <dbReference type="ARBA" id="ARBA00022694"/>
    </source>
</evidence>
<proteinExistence type="evidence at transcript level"/>
<dbReference type="GO" id="GO:0005655">
    <property type="term" value="C:nucleolar ribonuclease P complex"/>
    <property type="evidence" value="ECO:0007669"/>
    <property type="project" value="TreeGrafter"/>
</dbReference>
<organism evidence="5">
    <name type="scientific">Phallusia mammillata</name>
    <dbReference type="NCBI Taxonomy" id="59560"/>
    <lineage>
        <taxon>Eukaryota</taxon>
        <taxon>Metazoa</taxon>
        <taxon>Chordata</taxon>
        <taxon>Tunicata</taxon>
        <taxon>Ascidiacea</taxon>
        <taxon>Phlebobranchia</taxon>
        <taxon>Ascidiidae</taxon>
        <taxon>Phallusia</taxon>
    </lineage>
</organism>
<dbReference type="GO" id="GO:0046872">
    <property type="term" value="F:metal ion binding"/>
    <property type="evidence" value="ECO:0007669"/>
    <property type="project" value="UniProtKB-KW"/>
</dbReference>
<name>A0A6F9DRT1_9ASCI</name>